<feature type="region of interest" description="Disordered" evidence="8">
    <location>
        <begin position="513"/>
        <end position="535"/>
    </location>
</feature>
<evidence type="ECO:0000313" key="10">
    <source>
        <dbReference type="EMBL" id="RCI04719.1"/>
    </source>
</evidence>
<dbReference type="STRING" id="4846.A0A367KRA1"/>
<dbReference type="InterPro" id="IPR015943">
    <property type="entry name" value="WD40/YVTN_repeat-like_dom_sf"/>
</dbReference>
<feature type="compositionally biased region" description="Basic and acidic residues" evidence="8">
    <location>
        <begin position="513"/>
        <end position="528"/>
    </location>
</feature>
<proteinExistence type="inferred from homology"/>
<dbReference type="PROSITE" id="PS50082">
    <property type="entry name" value="WD_REPEATS_2"/>
    <property type="match status" value="3"/>
</dbReference>
<dbReference type="InterPro" id="IPR001680">
    <property type="entry name" value="WD40_rpt"/>
</dbReference>
<feature type="region of interest" description="Disordered" evidence="8">
    <location>
        <begin position="83"/>
        <end position="103"/>
    </location>
</feature>
<dbReference type="InterPro" id="IPR033010">
    <property type="entry name" value="Cdc20/Fizzy"/>
</dbReference>
<evidence type="ECO:0000256" key="4">
    <source>
        <dbReference type="ARBA" id="ARBA00022737"/>
    </source>
</evidence>
<dbReference type="PANTHER" id="PTHR19918">
    <property type="entry name" value="CELL DIVISION CYCLE 20 CDC20 FIZZY -RELATED"/>
    <property type="match status" value="1"/>
</dbReference>
<feature type="repeat" description="WD" evidence="7">
    <location>
        <begin position="471"/>
        <end position="504"/>
    </location>
</feature>
<dbReference type="PROSITE" id="PS00678">
    <property type="entry name" value="WD_REPEATS_1"/>
    <property type="match status" value="1"/>
</dbReference>
<dbReference type="GO" id="GO:0051301">
    <property type="term" value="P:cell division"/>
    <property type="evidence" value="ECO:0007669"/>
    <property type="project" value="UniProtKB-KW"/>
</dbReference>
<evidence type="ECO:0000313" key="11">
    <source>
        <dbReference type="Proteomes" id="UP000253551"/>
    </source>
</evidence>
<dbReference type="GO" id="GO:0005680">
    <property type="term" value="C:anaphase-promoting complex"/>
    <property type="evidence" value="ECO:0007669"/>
    <property type="project" value="TreeGrafter"/>
</dbReference>
<evidence type="ECO:0000256" key="8">
    <source>
        <dbReference type="SAM" id="MobiDB-lite"/>
    </source>
</evidence>
<dbReference type="GO" id="GO:0031145">
    <property type="term" value="P:anaphase-promoting complex-dependent catabolic process"/>
    <property type="evidence" value="ECO:0007669"/>
    <property type="project" value="TreeGrafter"/>
</dbReference>
<evidence type="ECO:0000259" key="9">
    <source>
        <dbReference type="Pfam" id="PF24807"/>
    </source>
</evidence>
<dbReference type="CDD" id="cd00200">
    <property type="entry name" value="WD40"/>
    <property type="match status" value="1"/>
</dbReference>
<dbReference type="Pfam" id="PF24807">
    <property type="entry name" value="WD40_CDC20-Fz"/>
    <property type="match status" value="1"/>
</dbReference>
<keyword evidence="6" id="KW-0131">Cell cycle</keyword>
<evidence type="ECO:0000256" key="2">
    <source>
        <dbReference type="ARBA" id="ARBA00022574"/>
    </source>
</evidence>
<comment type="caution">
    <text evidence="10">The sequence shown here is derived from an EMBL/GenBank/DDBJ whole genome shotgun (WGS) entry which is preliminary data.</text>
</comment>
<dbReference type="Proteomes" id="UP000253551">
    <property type="component" value="Unassembled WGS sequence"/>
</dbReference>
<accession>A0A367KRA1</accession>
<feature type="region of interest" description="Disordered" evidence="8">
    <location>
        <begin position="1"/>
        <end position="52"/>
    </location>
</feature>
<dbReference type="GO" id="GO:1905786">
    <property type="term" value="P:positive regulation of anaphase-promoting complex-dependent catabolic process"/>
    <property type="evidence" value="ECO:0007669"/>
    <property type="project" value="TreeGrafter"/>
</dbReference>
<sequence>MSSTDLESNRERSAKSRSSSPIRKYLSPSRTPLSSTDDNIQPSENKEKAPTKQKTFYDFYYSKKKTTAPLPTTSTHPVLYSASDKSSSVATPPPFKRSHSATSHLDTVNEKWLMTSLPPNKKTCNNKHYDRCTPIIADMASAQFNINHNNESDSLSEQIAKAVGIDTTKRILSYTPPAPIPKNNMTKNAPKDVLSTHTANHVKRHILLTPEKILDAPYIADDYYLNVLDWSKTNVVAVALDKAVYLWNANNGTIQALNYNDEDTVASVSWSGDGSYLCVGTTTGDTQIWDVQANTKLRSMRGQKGRIGVVAWDKHMVSSGAGDGSIFNHDVRIKSHVVRKLLNHEDEVCGLKWRWDGQLLASGGNDNAVNIWDARTSTPKHTRRKHLGAVKALAWCPWTHNMLATGGGRDDKKIHFWDTTSGSCLKSLSPGSQVTSLHWSQHYKEIVSTHGLPHNQITVWSYTSLKKIIDIPAHDSRILHSALSPDGQVLATAAADENLKFWRIFEADGKARLGSDSRRSTEKKELVKRSNTALR</sequence>
<keyword evidence="11" id="KW-1185">Reference proteome</keyword>
<protein>
    <submittedName>
        <fullName evidence="10">Ubiquitin-protein transferase activating protein</fullName>
    </submittedName>
</protein>
<keyword evidence="4" id="KW-0677">Repeat</keyword>
<dbReference type="InterPro" id="IPR056150">
    <property type="entry name" value="WD40_CDC20-Fz"/>
</dbReference>
<dbReference type="PANTHER" id="PTHR19918:SF8">
    <property type="entry name" value="FI02843P"/>
    <property type="match status" value="1"/>
</dbReference>
<dbReference type="InterPro" id="IPR019775">
    <property type="entry name" value="WD40_repeat_CS"/>
</dbReference>
<dbReference type="GO" id="GO:0010997">
    <property type="term" value="F:anaphase-promoting complex binding"/>
    <property type="evidence" value="ECO:0007669"/>
    <property type="project" value="InterPro"/>
</dbReference>
<name>A0A367KRA1_RHIST</name>
<evidence type="ECO:0000256" key="5">
    <source>
        <dbReference type="ARBA" id="ARBA00022776"/>
    </source>
</evidence>
<gene>
    <name evidence="10" type="primary">CDC20_2</name>
    <name evidence="10" type="ORF">CU098_010003</name>
</gene>
<feature type="domain" description="CDC20/Fizzy WD40" evidence="9">
    <location>
        <begin position="214"/>
        <end position="502"/>
    </location>
</feature>
<dbReference type="InterPro" id="IPR036322">
    <property type="entry name" value="WD40_repeat_dom_sf"/>
</dbReference>
<keyword evidence="2 7" id="KW-0853">WD repeat</keyword>
<keyword evidence="5" id="KW-0498">Mitosis</keyword>
<feature type="repeat" description="WD" evidence="7">
    <location>
        <begin position="258"/>
        <end position="299"/>
    </location>
</feature>
<evidence type="ECO:0000256" key="3">
    <source>
        <dbReference type="ARBA" id="ARBA00022618"/>
    </source>
</evidence>
<dbReference type="PROSITE" id="PS50294">
    <property type="entry name" value="WD_REPEATS_REGION"/>
    <property type="match status" value="2"/>
</dbReference>
<dbReference type="OrthoDB" id="10263272at2759"/>
<dbReference type="EMBL" id="PJQM01000597">
    <property type="protein sequence ID" value="RCI04719.1"/>
    <property type="molecule type" value="Genomic_DNA"/>
</dbReference>
<reference evidence="10 11" key="1">
    <citation type="journal article" date="2018" name="G3 (Bethesda)">
        <title>Phylogenetic and Phylogenomic Definition of Rhizopus Species.</title>
        <authorList>
            <person name="Gryganskyi A.P."/>
            <person name="Golan J."/>
            <person name="Dolatabadi S."/>
            <person name="Mondo S."/>
            <person name="Robb S."/>
            <person name="Idnurm A."/>
            <person name="Muszewska A."/>
            <person name="Steczkiewicz K."/>
            <person name="Masonjones S."/>
            <person name="Liao H.L."/>
            <person name="Gajdeczka M.T."/>
            <person name="Anike F."/>
            <person name="Vuek A."/>
            <person name="Anishchenko I.M."/>
            <person name="Voigt K."/>
            <person name="de Hoog G.S."/>
            <person name="Smith M.E."/>
            <person name="Heitman J."/>
            <person name="Vilgalys R."/>
            <person name="Stajich J.E."/>
        </authorList>
    </citation>
    <scope>NUCLEOTIDE SEQUENCE [LARGE SCALE GENOMIC DNA]</scope>
    <source>
        <strain evidence="10 11">LSU 92-RS-03</strain>
    </source>
</reference>
<evidence type="ECO:0000256" key="7">
    <source>
        <dbReference type="PROSITE-ProRule" id="PRU00221"/>
    </source>
</evidence>
<dbReference type="SUPFAM" id="SSF50978">
    <property type="entry name" value="WD40 repeat-like"/>
    <property type="match status" value="1"/>
</dbReference>
<dbReference type="AlphaFoldDB" id="A0A367KRA1"/>
<dbReference type="FunFam" id="2.130.10.10:FF:000098">
    <property type="entry name" value="WD repeat-containing protein slp1"/>
    <property type="match status" value="1"/>
</dbReference>
<dbReference type="Gene3D" id="2.130.10.10">
    <property type="entry name" value="YVTN repeat-like/Quinoprotein amine dehydrogenase"/>
    <property type="match status" value="1"/>
</dbReference>
<comment type="similarity">
    <text evidence="1">Belongs to the WD repeat CDC20/Fizzy family.</text>
</comment>
<dbReference type="GO" id="GO:0016740">
    <property type="term" value="F:transferase activity"/>
    <property type="evidence" value="ECO:0007669"/>
    <property type="project" value="UniProtKB-KW"/>
</dbReference>
<evidence type="ECO:0000256" key="1">
    <source>
        <dbReference type="ARBA" id="ARBA00006445"/>
    </source>
</evidence>
<organism evidence="10 11">
    <name type="scientific">Rhizopus stolonifer</name>
    <name type="common">Rhizopus nigricans</name>
    <dbReference type="NCBI Taxonomy" id="4846"/>
    <lineage>
        <taxon>Eukaryota</taxon>
        <taxon>Fungi</taxon>
        <taxon>Fungi incertae sedis</taxon>
        <taxon>Mucoromycota</taxon>
        <taxon>Mucoromycotina</taxon>
        <taxon>Mucoromycetes</taxon>
        <taxon>Mucorales</taxon>
        <taxon>Mucorineae</taxon>
        <taxon>Rhizopodaceae</taxon>
        <taxon>Rhizopus</taxon>
    </lineage>
</organism>
<keyword evidence="10" id="KW-0808">Transferase</keyword>
<feature type="compositionally biased region" description="Polar residues" evidence="8">
    <location>
        <begin position="28"/>
        <end position="43"/>
    </location>
</feature>
<feature type="repeat" description="WD" evidence="7">
    <location>
        <begin position="341"/>
        <end position="382"/>
    </location>
</feature>
<evidence type="ECO:0000256" key="6">
    <source>
        <dbReference type="ARBA" id="ARBA00023306"/>
    </source>
</evidence>
<dbReference type="SMART" id="SM00320">
    <property type="entry name" value="WD40"/>
    <property type="match status" value="7"/>
</dbReference>
<keyword evidence="3" id="KW-0132">Cell division</keyword>
<dbReference type="GO" id="GO:1990757">
    <property type="term" value="F:ubiquitin ligase activator activity"/>
    <property type="evidence" value="ECO:0007669"/>
    <property type="project" value="TreeGrafter"/>
</dbReference>